<keyword evidence="6" id="KW-1185">Reference proteome</keyword>
<name>A0A5J6FIL7_9ACTN</name>
<dbReference type="InterPro" id="IPR006119">
    <property type="entry name" value="Resolv_N"/>
</dbReference>
<dbReference type="Proteomes" id="UP000326178">
    <property type="component" value="Chromosome"/>
</dbReference>
<dbReference type="InterPro" id="IPR011109">
    <property type="entry name" value="DNA_bind_recombinase_dom"/>
</dbReference>
<dbReference type="Gene3D" id="3.90.1750.20">
    <property type="entry name" value="Putative Large Serine Recombinase, Chain B, Domain 2"/>
    <property type="match status" value="1"/>
</dbReference>
<keyword evidence="1" id="KW-0238">DNA-binding</keyword>
<sequence>MTSTGAALRIVGAVRISRYTDASTSPEVQEEMVTATGGRIGGEFVGWARDLDISALKTTPWEREELRYWLDRPDEWDVLIWQRMDRAVRSMADMADLGRYAKKHGKRLVFASGPGGDKLELDFSSPMSELIMLILAFAAQLEGQTIMERNQGAAAHLQSLGRWPGGVVPYGYKPGRRTFADGNEGWWLFEHTNEDPTKSTADIRRAMVARAISGRSYSEILRWLTAMDAITPKNHRGLLATPPREPDPESTWQLTVVRDMLLSPVMRGHLVKKDGTIVRNADGSPVLQGEALVDDDTWHRLQDALKVLSTNNTGPRRKDGHPLLGVLVCGVCDQNMFVNWYREKRGKEQGVKKEVFRCSGKQHAPGVPALSIQAAGVLEYVETQFLAHVGPFRRTQVVRVPGQDNRAEIADLEADIEELSTRLGMLRGPAADAVVRQLQGRSDRLEELRAAPVVPAREETVELDTTWADDWHACTDPLGRRQMLLDAGVIVAVHPPEGWRPPVEERLSFTMGTHVDPEQDALDDVAYQESL</sequence>
<dbReference type="PANTHER" id="PTHR30461">
    <property type="entry name" value="DNA-INVERTASE FROM LAMBDOID PROPHAGE"/>
    <property type="match status" value="1"/>
</dbReference>
<dbReference type="InterPro" id="IPR038109">
    <property type="entry name" value="DNA_bind_recomb_sf"/>
</dbReference>
<evidence type="ECO:0000313" key="5">
    <source>
        <dbReference type="EMBL" id="QEU75811.1"/>
    </source>
</evidence>
<dbReference type="InterPro" id="IPR050639">
    <property type="entry name" value="SSR_resolvase"/>
</dbReference>
<dbReference type="CDD" id="cd00338">
    <property type="entry name" value="Ser_Recombinase"/>
    <property type="match status" value="1"/>
</dbReference>
<gene>
    <name evidence="5" type="ORF">CP967_31010</name>
</gene>
<evidence type="ECO:0000259" key="4">
    <source>
        <dbReference type="PROSITE" id="PS51737"/>
    </source>
</evidence>
<dbReference type="EMBL" id="CP023702">
    <property type="protein sequence ID" value="QEU75811.1"/>
    <property type="molecule type" value="Genomic_DNA"/>
</dbReference>
<evidence type="ECO:0000313" key="6">
    <source>
        <dbReference type="Proteomes" id="UP000326178"/>
    </source>
</evidence>
<dbReference type="AlphaFoldDB" id="A0A5J6FIL7"/>
<dbReference type="RefSeq" id="WP_150491129.1">
    <property type="nucleotide sequence ID" value="NZ_BMUV01000003.1"/>
</dbReference>
<dbReference type="SUPFAM" id="SSF53041">
    <property type="entry name" value="Resolvase-like"/>
    <property type="match status" value="1"/>
</dbReference>
<keyword evidence="2" id="KW-0233">DNA recombination</keyword>
<dbReference type="GO" id="GO:0003677">
    <property type="term" value="F:DNA binding"/>
    <property type="evidence" value="ECO:0007669"/>
    <property type="project" value="UniProtKB-KW"/>
</dbReference>
<feature type="domain" description="Recombinase" evidence="4">
    <location>
        <begin position="169"/>
        <end position="311"/>
    </location>
</feature>
<evidence type="ECO:0008006" key="7">
    <source>
        <dbReference type="Google" id="ProtNLM"/>
    </source>
</evidence>
<dbReference type="InterPro" id="IPR036162">
    <property type="entry name" value="Resolvase-like_N_sf"/>
</dbReference>
<evidence type="ECO:0000256" key="2">
    <source>
        <dbReference type="ARBA" id="ARBA00023172"/>
    </source>
</evidence>
<accession>A0A5J6FIL7</accession>
<dbReference type="Pfam" id="PF00239">
    <property type="entry name" value="Resolvase"/>
    <property type="match status" value="1"/>
</dbReference>
<evidence type="ECO:0000259" key="3">
    <source>
        <dbReference type="PROSITE" id="PS51736"/>
    </source>
</evidence>
<dbReference type="Pfam" id="PF07508">
    <property type="entry name" value="Recombinase"/>
    <property type="match status" value="1"/>
</dbReference>
<dbReference type="PROSITE" id="PS51736">
    <property type="entry name" value="RECOMBINASES_3"/>
    <property type="match status" value="1"/>
</dbReference>
<proteinExistence type="predicted"/>
<evidence type="ECO:0000256" key="1">
    <source>
        <dbReference type="ARBA" id="ARBA00023125"/>
    </source>
</evidence>
<dbReference type="OrthoDB" id="4367319at2"/>
<dbReference type="PROSITE" id="PS51737">
    <property type="entry name" value="RECOMBINASE_DNA_BIND"/>
    <property type="match status" value="1"/>
</dbReference>
<feature type="domain" description="Resolvase/invertase-type recombinase catalytic" evidence="3">
    <location>
        <begin position="9"/>
        <end position="161"/>
    </location>
</feature>
<dbReference type="PANTHER" id="PTHR30461:SF2">
    <property type="entry name" value="SERINE RECOMBINASE PINE-RELATED"/>
    <property type="match status" value="1"/>
</dbReference>
<reference evidence="5 6" key="1">
    <citation type="submission" date="2017-09" db="EMBL/GenBank/DDBJ databases">
        <authorList>
            <person name="Lee N."/>
            <person name="Cho B.-K."/>
        </authorList>
    </citation>
    <scope>NUCLEOTIDE SEQUENCE [LARGE SCALE GENOMIC DNA]</scope>
    <source>
        <strain evidence="5 6">ATCC 12769</strain>
    </source>
</reference>
<dbReference type="GO" id="GO:0000150">
    <property type="term" value="F:DNA strand exchange activity"/>
    <property type="evidence" value="ECO:0007669"/>
    <property type="project" value="InterPro"/>
</dbReference>
<dbReference type="SMART" id="SM00857">
    <property type="entry name" value="Resolvase"/>
    <property type="match status" value="1"/>
</dbReference>
<dbReference type="KEGG" id="snk:CP967_31010"/>
<organism evidence="5 6">
    <name type="scientific">Streptomyces nitrosporeus</name>
    <dbReference type="NCBI Taxonomy" id="28894"/>
    <lineage>
        <taxon>Bacteria</taxon>
        <taxon>Bacillati</taxon>
        <taxon>Actinomycetota</taxon>
        <taxon>Actinomycetes</taxon>
        <taxon>Kitasatosporales</taxon>
        <taxon>Streptomycetaceae</taxon>
        <taxon>Streptomyces</taxon>
    </lineage>
</organism>
<protein>
    <recommendedName>
        <fullName evidence="7">Recombinase family protein</fullName>
    </recommendedName>
</protein>
<dbReference type="Gene3D" id="3.40.50.1390">
    <property type="entry name" value="Resolvase, N-terminal catalytic domain"/>
    <property type="match status" value="1"/>
</dbReference>